<dbReference type="Proteomes" id="UP001205603">
    <property type="component" value="Unassembled WGS sequence"/>
</dbReference>
<sequence>MKPYDPVLKRNKLKIILLLFLFSLPQFSTGQECPDPGNPSLQIMTICDRSVRVNEQFIFGYVSTEKAESISIPHSRKPFSFNKKGYAITQDHATTINGVLTSATFTGTYYIATIDKPGTYSIPEVTLRINGKNYKSESKEIIVLPPRPKTNISQVQHKISAKPIDQSDQKLIAGKDFMLSIRFNARPDYDPEIDLGDLYGDASNPVKLTSGVDDSKDYGYMFFVSADTAGTYKMPSITAMFDGKAYSTGIYEITIDENPANINNSYDTYSEENYPSVTIDSEDNRETSNLAHFFIALLIAGLFLLVVYASMKKKKKRKTIFQPQPKMNFPIIQFSTNRNFLKITRESDLYNGMIMDECTFEEFKEEDYKGIKIIDSEGQVFTVETAEKAQFAPSADIRPEEIIRFYYIFNDETELISLDYFKQFMINLTESLQNEIKNNSDISDINELIEKIKNAVSFKEIITIFYNGKI</sequence>
<proteinExistence type="predicted"/>
<feature type="signal peptide" evidence="2">
    <location>
        <begin position="1"/>
        <end position="30"/>
    </location>
</feature>
<feature type="chain" id="PRO_5045524050" evidence="2">
    <location>
        <begin position="31"/>
        <end position="470"/>
    </location>
</feature>
<organism evidence="3 4">
    <name type="scientific">Coprobacter tertius</name>
    <dbReference type="NCBI Taxonomy" id="2944915"/>
    <lineage>
        <taxon>Bacteria</taxon>
        <taxon>Pseudomonadati</taxon>
        <taxon>Bacteroidota</taxon>
        <taxon>Bacteroidia</taxon>
        <taxon>Bacteroidales</taxon>
        <taxon>Barnesiellaceae</taxon>
        <taxon>Coprobacter</taxon>
    </lineage>
</organism>
<evidence type="ECO:0000313" key="3">
    <source>
        <dbReference type="EMBL" id="MCP9612264.1"/>
    </source>
</evidence>
<dbReference type="RefSeq" id="WP_255027549.1">
    <property type="nucleotide sequence ID" value="NZ_JANDHW010000008.1"/>
</dbReference>
<dbReference type="Pfam" id="PF13584">
    <property type="entry name" value="BatD"/>
    <property type="match status" value="1"/>
</dbReference>
<keyword evidence="1" id="KW-0472">Membrane</keyword>
<dbReference type="InterPro" id="IPR025738">
    <property type="entry name" value="BatD"/>
</dbReference>
<gene>
    <name evidence="3" type="ORF">NMU02_09185</name>
</gene>
<keyword evidence="4" id="KW-1185">Reference proteome</keyword>
<keyword evidence="2" id="KW-0732">Signal</keyword>
<protein>
    <submittedName>
        <fullName evidence="3">BatD family protein</fullName>
    </submittedName>
</protein>
<reference evidence="3 4" key="1">
    <citation type="submission" date="2022-07" db="EMBL/GenBank/DDBJ databases">
        <title>Fecal culturing of patients with breast cancer.</title>
        <authorList>
            <person name="Teng N.M.Y."/>
            <person name="Kiu R."/>
            <person name="Evans R."/>
            <person name="Baker D.J."/>
            <person name="Zenner C."/>
            <person name="Robinson S.D."/>
            <person name="Hall L.J."/>
        </authorList>
    </citation>
    <scope>NUCLEOTIDE SEQUENCE [LARGE SCALE GENOMIC DNA]</scope>
    <source>
        <strain evidence="3 4">LH1063</strain>
    </source>
</reference>
<accession>A0ABT1MJP6</accession>
<dbReference type="EMBL" id="JANDHW010000008">
    <property type="protein sequence ID" value="MCP9612264.1"/>
    <property type="molecule type" value="Genomic_DNA"/>
</dbReference>
<keyword evidence="1" id="KW-1133">Transmembrane helix</keyword>
<evidence type="ECO:0000313" key="4">
    <source>
        <dbReference type="Proteomes" id="UP001205603"/>
    </source>
</evidence>
<comment type="caution">
    <text evidence="3">The sequence shown here is derived from an EMBL/GenBank/DDBJ whole genome shotgun (WGS) entry which is preliminary data.</text>
</comment>
<feature type="transmembrane region" description="Helical" evidence="1">
    <location>
        <begin position="290"/>
        <end position="309"/>
    </location>
</feature>
<evidence type="ECO:0000256" key="1">
    <source>
        <dbReference type="SAM" id="Phobius"/>
    </source>
</evidence>
<evidence type="ECO:0000256" key="2">
    <source>
        <dbReference type="SAM" id="SignalP"/>
    </source>
</evidence>
<name>A0ABT1MJP6_9BACT</name>
<keyword evidence="1" id="KW-0812">Transmembrane</keyword>